<keyword evidence="2" id="KW-0238">DNA-binding</keyword>
<sequence>MPSEIRLEVGRTGRLLYARIRPNEDLVGAVEAVCAENGFAAALVRASLGSLTEAWLQAAGGAEVHVRGAAVETLSLSGEVRTIDGTLEACLFGTVSDAQGRVYGGRFLAGRNPVCVTFELALEEWIAGDS</sequence>
<name>A0A4R3LZ34_9HYPH</name>
<organism evidence="2 3">
    <name type="scientific">Aquabacter spiritensis</name>
    <dbReference type="NCBI Taxonomy" id="933073"/>
    <lineage>
        <taxon>Bacteria</taxon>
        <taxon>Pseudomonadati</taxon>
        <taxon>Pseudomonadota</taxon>
        <taxon>Alphaproteobacteria</taxon>
        <taxon>Hyphomicrobiales</taxon>
        <taxon>Xanthobacteraceae</taxon>
        <taxon>Aquabacter</taxon>
    </lineage>
</organism>
<dbReference type="InterPro" id="IPR005175">
    <property type="entry name" value="PPC_dom"/>
</dbReference>
<dbReference type="RefSeq" id="WP_132032340.1">
    <property type="nucleotide sequence ID" value="NZ_SMAI01000008.1"/>
</dbReference>
<dbReference type="PROSITE" id="PS51742">
    <property type="entry name" value="PPC"/>
    <property type="match status" value="1"/>
</dbReference>
<comment type="caution">
    <text evidence="2">The sequence shown here is derived from an EMBL/GenBank/DDBJ whole genome shotgun (WGS) entry which is preliminary data.</text>
</comment>
<dbReference type="SUPFAM" id="SSF117856">
    <property type="entry name" value="AF0104/ALDC/Ptd012-like"/>
    <property type="match status" value="1"/>
</dbReference>
<keyword evidence="3" id="KW-1185">Reference proteome</keyword>
<proteinExistence type="predicted"/>
<dbReference type="Gene3D" id="3.30.1330.80">
    <property type="entry name" value="Hypothetical protein, similar to alpha- acetolactate decarboxylase, domain 2"/>
    <property type="match status" value="1"/>
</dbReference>
<evidence type="ECO:0000313" key="2">
    <source>
        <dbReference type="EMBL" id="TCT03997.1"/>
    </source>
</evidence>
<accession>A0A4R3LZ34</accession>
<dbReference type="Proteomes" id="UP000294664">
    <property type="component" value="Unassembled WGS sequence"/>
</dbReference>
<evidence type="ECO:0000313" key="3">
    <source>
        <dbReference type="Proteomes" id="UP000294664"/>
    </source>
</evidence>
<dbReference type="EMBL" id="SMAI01000008">
    <property type="protein sequence ID" value="TCT03997.1"/>
    <property type="molecule type" value="Genomic_DNA"/>
</dbReference>
<protein>
    <submittedName>
        <fullName evidence="2">Putative DNA-binding protein with PD1-like motif</fullName>
    </submittedName>
</protein>
<feature type="domain" description="PPC" evidence="1">
    <location>
        <begin position="10"/>
        <end position="130"/>
    </location>
</feature>
<evidence type="ECO:0000259" key="1">
    <source>
        <dbReference type="PROSITE" id="PS51742"/>
    </source>
</evidence>
<dbReference type="GO" id="GO:0003677">
    <property type="term" value="F:DNA binding"/>
    <property type="evidence" value="ECO:0007669"/>
    <property type="project" value="UniProtKB-KW"/>
</dbReference>
<reference evidence="2 3" key="1">
    <citation type="submission" date="2019-03" db="EMBL/GenBank/DDBJ databases">
        <title>Genomic Encyclopedia of Type Strains, Phase IV (KMG-IV): sequencing the most valuable type-strain genomes for metagenomic binning, comparative biology and taxonomic classification.</title>
        <authorList>
            <person name="Goeker M."/>
        </authorList>
    </citation>
    <scope>NUCLEOTIDE SEQUENCE [LARGE SCALE GENOMIC DNA]</scope>
    <source>
        <strain evidence="2 3">DSM 9035</strain>
    </source>
</reference>
<dbReference type="AlphaFoldDB" id="A0A4R3LZ34"/>
<dbReference type="OrthoDB" id="8720942at2"/>
<dbReference type="Pfam" id="PF03479">
    <property type="entry name" value="PCC"/>
    <property type="match status" value="1"/>
</dbReference>
<gene>
    <name evidence="2" type="ORF">EDC64_108163</name>
</gene>